<dbReference type="InterPro" id="IPR020843">
    <property type="entry name" value="ER"/>
</dbReference>
<dbReference type="EMBL" id="QNRK01000013">
    <property type="protein sequence ID" value="RBP12856.1"/>
    <property type="molecule type" value="Genomic_DNA"/>
</dbReference>
<dbReference type="Proteomes" id="UP000253529">
    <property type="component" value="Unassembled WGS sequence"/>
</dbReference>
<dbReference type="SUPFAM" id="SSF51735">
    <property type="entry name" value="NAD(P)-binding Rossmann-fold domains"/>
    <property type="match status" value="1"/>
</dbReference>
<dbReference type="Gene3D" id="3.40.50.720">
    <property type="entry name" value="NAD(P)-binding Rossmann-like Domain"/>
    <property type="match status" value="1"/>
</dbReference>
<reference evidence="2 3" key="1">
    <citation type="submission" date="2018-06" db="EMBL/GenBank/DDBJ databases">
        <title>Genomic Encyclopedia of Type Strains, Phase IV (KMG-IV): sequencing the most valuable type-strain genomes for metagenomic binning, comparative biology and taxonomic classification.</title>
        <authorList>
            <person name="Goeker M."/>
        </authorList>
    </citation>
    <scope>NUCLEOTIDE SEQUENCE [LARGE SCALE GENOMIC DNA]</scope>
    <source>
        <strain evidence="2 3">DSM 24875</strain>
    </source>
</reference>
<dbReference type="InterPro" id="IPR013154">
    <property type="entry name" value="ADH-like_N"/>
</dbReference>
<dbReference type="Gene3D" id="3.90.180.10">
    <property type="entry name" value="Medium-chain alcohol dehydrogenases, catalytic domain"/>
    <property type="match status" value="1"/>
</dbReference>
<evidence type="ECO:0000313" key="2">
    <source>
        <dbReference type="EMBL" id="RBP12856.1"/>
    </source>
</evidence>
<dbReference type="SUPFAM" id="SSF50129">
    <property type="entry name" value="GroES-like"/>
    <property type="match status" value="1"/>
</dbReference>
<evidence type="ECO:0000259" key="1">
    <source>
        <dbReference type="SMART" id="SM00829"/>
    </source>
</evidence>
<sequence>MMNALIVDPNGRRGLRFGEVAEPTPTAGQALVEVRAISFNWGELSFLHHMHRPGDVPGWDAAGVVVRAAADGSGPAPGTRVTTAGWNGAWAELRAVDAGELAPLPADMDFGAASALPAAGVTALRALRSLGSVVGRRVLVTGASGGVGGFAVQLARRAGAHVVASVSGEGRGETLRKLGAREVVVGLDAVVEPFHGVLDTIGGAVLTRAFQFVAPGGTLVSIGNASLQPSTIDFEQERARGGGRRIEVFTVGGAGYGPDLADLVELVSLGELDPQIGWRGDWRQAADAADALLERRVRGKVVLDLQRDE</sequence>
<dbReference type="SMART" id="SM00829">
    <property type="entry name" value="PKS_ER"/>
    <property type="match status" value="1"/>
</dbReference>
<feature type="domain" description="Enoyl reductase (ER)" evidence="1">
    <location>
        <begin position="11"/>
        <end position="303"/>
    </location>
</feature>
<protein>
    <submittedName>
        <fullName evidence="2">NADPH:quinone reductase-like Zn-dependent oxidoreductase</fullName>
    </submittedName>
</protein>
<evidence type="ECO:0000313" key="3">
    <source>
        <dbReference type="Proteomes" id="UP000253529"/>
    </source>
</evidence>
<dbReference type="InterPro" id="IPR051397">
    <property type="entry name" value="Zn-ADH-like_protein"/>
</dbReference>
<accession>A0A366FFH0</accession>
<dbReference type="InterPro" id="IPR036291">
    <property type="entry name" value="NAD(P)-bd_dom_sf"/>
</dbReference>
<dbReference type="Pfam" id="PF00107">
    <property type="entry name" value="ADH_zinc_N"/>
    <property type="match status" value="1"/>
</dbReference>
<keyword evidence="3" id="KW-1185">Reference proteome</keyword>
<gene>
    <name evidence="2" type="ORF">DFR50_11345</name>
</gene>
<dbReference type="InterPro" id="IPR011032">
    <property type="entry name" value="GroES-like_sf"/>
</dbReference>
<comment type="caution">
    <text evidence="2">The sequence shown here is derived from an EMBL/GenBank/DDBJ whole genome shotgun (WGS) entry which is preliminary data.</text>
</comment>
<dbReference type="AlphaFoldDB" id="A0A366FFH0"/>
<dbReference type="InterPro" id="IPR013149">
    <property type="entry name" value="ADH-like_C"/>
</dbReference>
<dbReference type="PANTHER" id="PTHR43677">
    <property type="entry name" value="SHORT-CHAIN DEHYDROGENASE/REDUCTASE"/>
    <property type="match status" value="1"/>
</dbReference>
<organism evidence="2 3">
    <name type="scientific">Roseiarcus fermentans</name>
    <dbReference type="NCBI Taxonomy" id="1473586"/>
    <lineage>
        <taxon>Bacteria</taxon>
        <taxon>Pseudomonadati</taxon>
        <taxon>Pseudomonadota</taxon>
        <taxon>Alphaproteobacteria</taxon>
        <taxon>Hyphomicrobiales</taxon>
        <taxon>Roseiarcaceae</taxon>
        <taxon>Roseiarcus</taxon>
    </lineage>
</organism>
<dbReference type="RefSeq" id="WP_210208885.1">
    <property type="nucleotide sequence ID" value="NZ_QNRK01000013.1"/>
</dbReference>
<dbReference type="Pfam" id="PF08240">
    <property type="entry name" value="ADH_N"/>
    <property type="match status" value="1"/>
</dbReference>
<dbReference type="CDD" id="cd08270">
    <property type="entry name" value="MDR4"/>
    <property type="match status" value="1"/>
</dbReference>
<dbReference type="PANTHER" id="PTHR43677:SF4">
    <property type="entry name" value="QUINONE OXIDOREDUCTASE-LIKE PROTEIN 2"/>
    <property type="match status" value="1"/>
</dbReference>
<name>A0A366FFH0_9HYPH</name>
<proteinExistence type="predicted"/>
<dbReference type="GO" id="GO:0016491">
    <property type="term" value="F:oxidoreductase activity"/>
    <property type="evidence" value="ECO:0007669"/>
    <property type="project" value="InterPro"/>
</dbReference>